<protein>
    <submittedName>
        <fullName evidence="1">Uncharacterized protein</fullName>
    </submittedName>
</protein>
<dbReference type="InterPro" id="IPR045114">
    <property type="entry name" value="Csn12-like"/>
</dbReference>
<accession>A0A067MA53</accession>
<dbReference type="InterPro" id="IPR036388">
    <property type="entry name" value="WH-like_DNA-bd_sf"/>
</dbReference>
<dbReference type="EMBL" id="KL198050">
    <property type="protein sequence ID" value="KDQ12429.1"/>
    <property type="molecule type" value="Genomic_DNA"/>
</dbReference>
<dbReference type="GO" id="GO:0016973">
    <property type="term" value="P:poly(A)+ mRNA export from nucleus"/>
    <property type="evidence" value="ECO:0007669"/>
    <property type="project" value="TreeGrafter"/>
</dbReference>
<dbReference type="PANTHER" id="PTHR12732:SF8">
    <property type="entry name" value="NUCLEAR MRNA EXPORT PROTEIN THP1"/>
    <property type="match status" value="1"/>
</dbReference>
<dbReference type="Gene3D" id="1.10.10.10">
    <property type="entry name" value="Winged helix-like DNA-binding domain superfamily/Winged helix DNA-binding domain"/>
    <property type="match status" value="1"/>
</dbReference>
<evidence type="ECO:0000313" key="1">
    <source>
        <dbReference type="EMBL" id="KDQ12429.1"/>
    </source>
</evidence>
<dbReference type="OrthoDB" id="5404651at2759"/>
<proteinExistence type="predicted"/>
<reference evidence="2" key="1">
    <citation type="journal article" date="2014" name="Proc. Natl. Acad. Sci. U.S.A.">
        <title>Extensive sampling of basidiomycete genomes demonstrates inadequacy of the white-rot/brown-rot paradigm for wood decay fungi.</title>
        <authorList>
            <person name="Riley R."/>
            <person name="Salamov A.A."/>
            <person name="Brown D.W."/>
            <person name="Nagy L.G."/>
            <person name="Floudas D."/>
            <person name="Held B.W."/>
            <person name="Levasseur A."/>
            <person name="Lombard V."/>
            <person name="Morin E."/>
            <person name="Otillar R."/>
            <person name="Lindquist E.A."/>
            <person name="Sun H."/>
            <person name="LaButti K.M."/>
            <person name="Schmutz J."/>
            <person name="Jabbour D."/>
            <person name="Luo H."/>
            <person name="Baker S.E."/>
            <person name="Pisabarro A.G."/>
            <person name="Walton J.D."/>
            <person name="Blanchette R.A."/>
            <person name="Henrissat B."/>
            <person name="Martin F."/>
            <person name="Cullen D."/>
            <person name="Hibbett D.S."/>
            <person name="Grigoriev I.V."/>
        </authorList>
    </citation>
    <scope>NUCLEOTIDE SEQUENCE [LARGE SCALE GENOMIC DNA]</scope>
    <source>
        <strain evidence="2">FD-172 SS1</strain>
    </source>
</reference>
<dbReference type="GO" id="GO:0003723">
    <property type="term" value="F:RNA binding"/>
    <property type="evidence" value="ECO:0007669"/>
    <property type="project" value="InterPro"/>
</dbReference>
<evidence type="ECO:0000313" key="2">
    <source>
        <dbReference type="Proteomes" id="UP000027195"/>
    </source>
</evidence>
<dbReference type="HOGENOM" id="CLU_1053720_0_0_1"/>
<dbReference type="FunCoup" id="A0A067MA53">
    <property type="interactions" value="9"/>
</dbReference>
<organism evidence="1 2">
    <name type="scientific">Botryobasidium botryosum (strain FD-172 SS1)</name>
    <dbReference type="NCBI Taxonomy" id="930990"/>
    <lineage>
        <taxon>Eukaryota</taxon>
        <taxon>Fungi</taxon>
        <taxon>Dikarya</taxon>
        <taxon>Basidiomycota</taxon>
        <taxon>Agaricomycotina</taxon>
        <taxon>Agaricomycetes</taxon>
        <taxon>Cantharellales</taxon>
        <taxon>Botryobasidiaceae</taxon>
        <taxon>Botryobasidium</taxon>
    </lineage>
</organism>
<gene>
    <name evidence="1" type="ORF">BOTBODRAFT_34401</name>
</gene>
<sequence length="264" mass="30336">MKSLTVAAKGRDSTRDATFALCNLIFKYCFEIDNLRLCGNMVTVTQQQLTRIKHFPKADQVMYYFWVGRLHLSQVKIGSAQENLRVAFDNCTNKNWKTKRTIFTYLLATSLMLGIFPHPSLVDYFGLTAQFGPLIRAIKLGHIAGFKSALDQQRSWFAKRALYIHLREKCEVLVWRSLFRRTLFANMRDRPKLDSTKPPVLTFADLLAALRFSSQDNTIDVNDVECIAVSLLDQNYLRAYILHSSSLLVLHKDVKYAFAPPFIT</sequence>
<dbReference type="PANTHER" id="PTHR12732">
    <property type="entry name" value="UNCHARACTERIZED PROTEASOME COMPONENT REGION PCI-CONTAINING"/>
    <property type="match status" value="1"/>
</dbReference>
<dbReference type="GO" id="GO:0006368">
    <property type="term" value="P:transcription elongation by RNA polymerase II"/>
    <property type="evidence" value="ECO:0007669"/>
    <property type="project" value="TreeGrafter"/>
</dbReference>
<dbReference type="InParanoid" id="A0A067MA53"/>
<dbReference type="SMART" id="SM00753">
    <property type="entry name" value="PAM"/>
    <property type="match status" value="1"/>
</dbReference>
<dbReference type="GO" id="GO:0003690">
    <property type="term" value="F:double-stranded DNA binding"/>
    <property type="evidence" value="ECO:0007669"/>
    <property type="project" value="InterPro"/>
</dbReference>
<name>A0A067MA53_BOTB1</name>
<dbReference type="Proteomes" id="UP000027195">
    <property type="component" value="Unassembled WGS sequence"/>
</dbReference>
<keyword evidence="2" id="KW-1185">Reference proteome</keyword>
<dbReference type="GO" id="GO:0000973">
    <property type="term" value="P:post-transcriptional tethering of RNA polymerase II gene DNA at nuclear periphery"/>
    <property type="evidence" value="ECO:0007669"/>
    <property type="project" value="TreeGrafter"/>
</dbReference>
<dbReference type="STRING" id="930990.A0A067MA53"/>
<dbReference type="AlphaFoldDB" id="A0A067MA53"/>
<dbReference type="GO" id="GO:0070390">
    <property type="term" value="C:transcription export complex 2"/>
    <property type="evidence" value="ECO:0007669"/>
    <property type="project" value="TreeGrafter"/>
</dbReference>